<dbReference type="GeneID" id="87812743"/>
<proteinExistence type="predicted"/>
<dbReference type="RefSeq" id="XP_062632119.1">
    <property type="nucleotide sequence ID" value="XM_062776135.1"/>
</dbReference>
<accession>A0AAF0YM86</accession>
<organism evidence="1 2">
    <name type="scientific">Vanrija pseudolonga</name>
    <dbReference type="NCBI Taxonomy" id="143232"/>
    <lineage>
        <taxon>Eukaryota</taxon>
        <taxon>Fungi</taxon>
        <taxon>Dikarya</taxon>
        <taxon>Basidiomycota</taxon>
        <taxon>Agaricomycotina</taxon>
        <taxon>Tremellomycetes</taxon>
        <taxon>Trichosporonales</taxon>
        <taxon>Trichosporonaceae</taxon>
        <taxon>Vanrija</taxon>
    </lineage>
</organism>
<dbReference type="EMBL" id="CP086720">
    <property type="protein sequence ID" value="WOO86093.1"/>
    <property type="molecule type" value="Genomic_DNA"/>
</dbReference>
<name>A0AAF0YM86_9TREE</name>
<evidence type="ECO:0000313" key="2">
    <source>
        <dbReference type="Proteomes" id="UP000827549"/>
    </source>
</evidence>
<gene>
    <name evidence="1" type="ORF">LOC62_07G009582</name>
</gene>
<evidence type="ECO:0000313" key="1">
    <source>
        <dbReference type="EMBL" id="WOO86093.1"/>
    </source>
</evidence>
<keyword evidence="2" id="KW-1185">Reference proteome</keyword>
<reference evidence="1" key="1">
    <citation type="submission" date="2023-10" db="EMBL/GenBank/DDBJ databases">
        <authorList>
            <person name="Noh H."/>
        </authorList>
    </citation>
    <scope>NUCLEOTIDE SEQUENCE</scope>
    <source>
        <strain evidence="1">DUCC4014</strain>
    </source>
</reference>
<sequence length="325" mass="36673">MPLPPLDYSSFPHILDTVVEFSTLGPRLNLGKLNSRFRTMAHKLVQGATLLHDRLIATDGTVVYFHEDSLVTMSLLYSMAKSLKLCGPSYVLPDPTVPKATLEWLGMRPDSNNEYEGGRANASWPDHVNFHNLAVFVEMQLWEDDNGNTAPPLTIGVSPATRKVTICVNYEAAPSGFLHTPTLWLKNMATTYPPNWHPIMASRNIFQLNHFRQTTQTLDEVVLIVEGHTNHLYNPFELFLLLQPIFSSPVAFNRFILVCDGDAVAHLLDPSEPNYFTKYLGRTSNHVISMLDETRTIDNIVCTRDQYRSLVGDEAYARATQMHDI</sequence>
<dbReference type="Proteomes" id="UP000827549">
    <property type="component" value="Chromosome 7"/>
</dbReference>
<protein>
    <submittedName>
        <fullName evidence="1">Uncharacterized protein</fullName>
    </submittedName>
</protein>
<dbReference type="AlphaFoldDB" id="A0AAF0YM86"/>